<sequence>MAASLAYSSSLRIAVLVETPLPENLHSDIDLLLQPDDEPIDSEPIDVLGIITASGDLQVVQPFVQRRLAPSAAQHFATDQRLPQVLEDALSQSVTKRPYGVIVLGITPGDTDRKVLLEAVLPLTEHAGPAVRIQPTFSPGYGRDPSPLSPHFQGLPVFPSIESAYASGYRRMVLESSNHAAAEAIARHAHEVCFLLRSWSTEVEGAWMSSLPDHMDKPNALDVVTAILCVADVPAKSGMLAVCDAYIGGASPAPADGDVDRLAEHMVAHRAVRWEDQLDALLASKKVTPAQAKKALRRHNVEAHLASKTAQV</sequence>
<protein>
    <submittedName>
        <fullName evidence="1">Uncharacterized protein</fullName>
    </submittedName>
</protein>
<dbReference type="AlphaFoldDB" id="A0A1H0WR61"/>
<keyword evidence="2" id="KW-1185">Reference proteome</keyword>
<dbReference type="Proteomes" id="UP000199317">
    <property type="component" value="Unassembled WGS sequence"/>
</dbReference>
<gene>
    <name evidence="1" type="ORF">SAMN04489708_1483</name>
</gene>
<accession>A0A1H0WR61</accession>
<dbReference type="EMBL" id="FNJL01000048">
    <property type="protein sequence ID" value="SDP92955.1"/>
    <property type="molecule type" value="Genomic_DNA"/>
</dbReference>
<evidence type="ECO:0000313" key="1">
    <source>
        <dbReference type="EMBL" id="SDP92955.1"/>
    </source>
</evidence>
<reference evidence="2" key="1">
    <citation type="submission" date="2016-10" db="EMBL/GenBank/DDBJ databases">
        <authorList>
            <person name="Varghese N."/>
            <person name="Submissions S."/>
        </authorList>
    </citation>
    <scope>NUCLEOTIDE SEQUENCE [LARGE SCALE GENOMIC DNA]</scope>
    <source>
        <strain evidence="2">DSM 17101</strain>
    </source>
</reference>
<evidence type="ECO:0000313" key="2">
    <source>
        <dbReference type="Proteomes" id="UP000199317"/>
    </source>
</evidence>
<proteinExistence type="predicted"/>
<name>A0A1H0WR61_9BURK</name>
<dbReference type="OrthoDB" id="7060901at2"/>
<dbReference type="RefSeq" id="WP_092839983.1">
    <property type="nucleotide sequence ID" value="NZ_CP028290.1"/>
</dbReference>
<organism evidence="1 2">
    <name type="scientific">Paracidovorax cattleyae</name>
    <dbReference type="NCBI Taxonomy" id="80868"/>
    <lineage>
        <taxon>Bacteria</taxon>
        <taxon>Pseudomonadati</taxon>
        <taxon>Pseudomonadota</taxon>
        <taxon>Betaproteobacteria</taxon>
        <taxon>Burkholderiales</taxon>
        <taxon>Comamonadaceae</taxon>
        <taxon>Paracidovorax</taxon>
    </lineage>
</organism>